<dbReference type="KEGG" id="spoa:EQM13_10560"/>
<sequence>MIKLNFKKRENGVPILSRMEIENIAERILKDYDNKILSKPNSLDIEDFVEIYLDLYMDYKDLSNNQSILGMTVFNDCYVTIYDPENNDVKDIPVREGTIFIDNSFLNSNQIGRKRFTLGHEASHWLLHKFKYGFDSNQMTFLDESPQKLVPVTKCRKDNIERSANIVRKLVSDDDWVEWQADYLASTLLMPKATFSRVVKKKFIEKGITKGYYEYNNDKNLDLWINTVVSELADIFNVSITAAKIRLKNLEFVKEKGIGKQSFID</sequence>
<dbReference type="PANTHER" id="PTHR43236:SF1">
    <property type="entry name" value="BLL7220 PROTEIN"/>
    <property type="match status" value="1"/>
</dbReference>
<protein>
    <submittedName>
        <fullName evidence="1">ImmA/IrrE family metallo-endopeptidase</fullName>
    </submittedName>
</protein>
<dbReference type="RefSeq" id="WP_128752634.1">
    <property type="nucleotide sequence ID" value="NZ_CP035282.1"/>
</dbReference>
<proteinExistence type="predicted"/>
<keyword evidence="2" id="KW-1185">Reference proteome</keyword>
<evidence type="ECO:0000313" key="1">
    <source>
        <dbReference type="EMBL" id="QAT61996.1"/>
    </source>
</evidence>
<reference evidence="2" key="1">
    <citation type="submission" date="2019-01" db="EMBL/GenBank/DDBJ databases">
        <title>Draft genomes of a novel of Sporanaerobacter strains.</title>
        <authorList>
            <person name="Ma S."/>
        </authorList>
    </citation>
    <scope>NUCLEOTIDE SEQUENCE [LARGE SCALE GENOMIC DNA]</scope>
    <source>
        <strain evidence="2">NJN-17</strain>
    </source>
</reference>
<name>A0A410QDC8_9FIRM</name>
<evidence type="ECO:0000313" key="2">
    <source>
        <dbReference type="Proteomes" id="UP000287969"/>
    </source>
</evidence>
<accession>A0A410QDC8</accession>
<dbReference type="EMBL" id="CP035282">
    <property type="protein sequence ID" value="QAT61996.1"/>
    <property type="molecule type" value="Genomic_DNA"/>
</dbReference>
<dbReference type="InterPro" id="IPR052345">
    <property type="entry name" value="Rad_response_metalloprotease"/>
</dbReference>
<dbReference type="Gene3D" id="1.10.10.2910">
    <property type="match status" value="1"/>
</dbReference>
<dbReference type="OrthoDB" id="581382at2"/>
<dbReference type="PANTHER" id="PTHR43236">
    <property type="entry name" value="ANTITOXIN HIGA1"/>
    <property type="match status" value="1"/>
</dbReference>
<gene>
    <name evidence="1" type="ORF">EQM13_10560</name>
</gene>
<dbReference type="AlphaFoldDB" id="A0A410QDC8"/>
<dbReference type="Proteomes" id="UP000287969">
    <property type="component" value="Chromosome"/>
</dbReference>
<organism evidence="1 2">
    <name type="scientific">Acidilutibacter cellobiosedens</name>
    <dbReference type="NCBI Taxonomy" id="2507161"/>
    <lineage>
        <taxon>Bacteria</taxon>
        <taxon>Bacillati</taxon>
        <taxon>Bacillota</taxon>
        <taxon>Tissierellia</taxon>
        <taxon>Tissierellales</taxon>
        <taxon>Acidilutibacteraceae</taxon>
        <taxon>Acidilutibacter</taxon>
    </lineage>
</organism>